<proteinExistence type="inferred from homology"/>
<evidence type="ECO:0000313" key="15">
    <source>
        <dbReference type="Proteomes" id="UP000199666"/>
    </source>
</evidence>
<dbReference type="InterPro" id="IPR039426">
    <property type="entry name" value="TonB-dep_rcpt-like"/>
</dbReference>
<keyword evidence="6" id="KW-0408">Iron</keyword>
<dbReference type="PANTHER" id="PTHR32552:SF81">
    <property type="entry name" value="TONB-DEPENDENT OUTER MEMBRANE RECEPTOR"/>
    <property type="match status" value="1"/>
</dbReference>
<dbReference type="Gene3D" id="2.60.40.1120">
    <property type="entry name" value="Carboxypeptidase-like, regulatory domain"/>
    <property type="match status" value="1"/>
</dbReference>
<feature type="signal peptide" evidence="12">
    <location>
        <begin position="1"/>
        <end position="25"/>
    </location>
</feature>
<keyword evidence="2 11" id="KW-0813">Transport</keyword>
<dbReference type="GO" id="GO:0006826">
    <property type="term" value="P:iron ion transport"/>
    <property type="evidence" value="ECO:0007669"/>
    <property type="project" value="UniProtKB-KW"/>
</dbReference>
<keyword evidence="10 11" id="KW-0998">Cell outer membrane</keyword>
<feature type="chain" id="PRO_5011784708" evidence="12">
    <location>
        <begin position="26"/>
        <end position="1065"/>
    </location>
</feature>
<dbReference type="PANTHER" id="PTHR32552">
    <property type="entry name" value="FERRICHROME IRON RECEPTOR-RELATED"/>
    <property type="match status" value="1"/>
</dbReference>
<dbReference type="NCBIfam" id="TIGR04056">
    <property type="entry name" value="OMP_RagA_SusC"/>
    <property type="match status" value="1"/>
</dbReference>
<evidence type="ECO:0000259" key="13">
    <source>
        <dbReference type="Pfam" id="PF07715"/>
    </source>
</evidence>
<accession>A0A1I2URV3</accession>
<dbReference type="SUPFAM" id="SSF49464">
    <property type="entry name" value="Carboxypeptidase regulatory domain-like"/>
    <property type="match status" value="1"/>
</dbReference>
<keyword evidence="12" id="KW-0732">Signal</keyword>
<dbReference type="AlphaFoldDB" id="A0A1I2URV3"/>
<evidence type="ECO:0000256" key="11">
    <source>
        <dbReference type="PROSITE-ProRule" id="PRU01360"/>
    </source>
</evidence>
<evidence type="ECO:0000256" key="6">
    <source>
        <dbReference type="ARBA" id="ARBA00023004"/>
    </source>
</evidence>
<comment type="similarity">
    <text evidence="11">Belongs to the TonB-dependent receptor family.</text>
</comment>
<sequence>MKFRNEFSGVLLLFMLLMGVGNASATNYVKNLTVRSRMETGIEGSIKDAKGQALPGVSVTVKGSKRGVTSNGDGKFNIIAEPTDILIFSMIGYLTQEITVGTRTRFEVILVAETVSLNEVVVTAIGIKQQKRKLGYATQEVNTEVLEKSKTMNLGNALSGQVAGLTVNNPTGIFQSPQISLRGKTPLLVIDGIPVESNLYDVSSADIENINVLKGVTASALYGSRGKNGAIIITTKRAKVDGLEINVGTNNMVTAGFTVFPETQTEYGNGSEGKYEFWDGADGGISDGDMIWGPKFGTGIKVRQWNSPIRDKQTGTEIPWWGDVNGTIYNDKARYERVPTDWVYHNNLKDFLSTGIVTDNHLSMAYKSEKAQLYFSGKHAHQKGQVPNTSLSTGGLNFSGNYNLTKNLVAEASLSYNKVYSPNFPRYGYGPKNHMYTILIWMGDDVNGKELKEHMYVLGAEGYRQANYNYAWYNNPYFAAYELNQLHNKNTIDGLMRLAWTVTPGLTLQARANLRNTSLFEDMQSPKSYMNYGDSRNGDYKNWNSNQTNFDADFLATYTKELSNSIALTVNGGTSKFARNYRQQYQSTDGIIVPFVYSLNNTQGPVQASNYLEQKEIQSVYGAANLDLFNSVYLNFTARNDWSSTLPSVSNSYFYPSASISTILSQYIKMPKEVDYVKINASWAQVSNDLAPYSIQSVYTKDVTYGSTPSVGYGSGLVNPLINPEKSTSYELGLSSGLFKNKLSVDLTYYNIIDENQIIDLNVSQASGFATRKVNGNKYQTNGYEVVLGVKPIANRNFAWDMNINWSSSIRKLKEIYNNNAKFGNLVAGDRADSYFSTVWEKSADGQLILDANSGLPIRDPFQRKVGNIDPTWRFGFQNRFKIKDFVVNIDLDGAFGGLMNSTTIEKMWWGGKHPSSTTHRDAEYAAGKPIYVPTGVVVTGGSLTRDINGAVVSDTRTYAPNTKAVSWQTWSQQYPYRARVTEAESEEFANTFDRSFVKLRRVSIGYDITKIVKINKIKALDVSVYGYNLAMWKKMPYLDPDFGTDTDLQDPSSRYLGCAINLKF</sequence>
<reference evidence="14 15" key="1">
    <citation type="submission" date="2016-10" db="EMBL/GenBank/DDBJ databases">
        <authorList>
            <person name="de Groot N.N."/>
        </authorList>
    </citation>
    <scope>NUCLEOTIDE SEQUENCE [LARGE SCALE GENOMIC DNA]</scope>
    <source>
        <strain evidence="14 15">DSM 18684</strain>
    </source>
</reference>
<dbReference type="InterPro" id="IPR012910">
    <property type="entry name" value="Plug_dom"/>
</dbReference>
<dbReference type="PROSITE" id="PS52016">
    <property type="entry name" value="TONB_DEPENDENT_REC_3"/>
    <property type="match status" value="1"/>
</dbReference>
<keyword evidence="3 11" id="KW-1134">Transmembrane beta strand</keyword>
<evidence type="ECO:0000256" key="10">
    <source>
        <dbReference type="ARBA" id="ARBA00023237"/>
    </source>
</evidence>
<keyword evidence="15" id="KW-1185">Reference proteome</keyword>
<evidence type="ECO:0000256" key="2">
    <source>
        <dbReference type="ARBA" id="ARBA00022448"/>
    </source>
</evidence>
<dbReference type="GO" id="GO:0009279">
    <property type="term" value="C:cell outer membrane"/>
    <property type="evidence" value="ECO:0007669"/>
    <property type="project" value="UniProtKB-SubCell"/>
</dbReference>
<comment type="subcellular location">
    <subcellularLocation>
        <location evidence="1 11">Cell outer membrane</location>
        <topology evidence="1 11">Multi-pass membrane protein</topology>
    </subcellularLocation>
</comment>
<evidence type="ECO:0000256" key="9">
    <source>
        <dbReference type="ARBA" id="ARBA00023136"/>
    </source>
</evidence>
<dbReference type="InterPro" id="IPR023997">
    <property type="entry name" value="TonB-dep_OMP_SusC/RagA_CS"/>
</dbReference>
<dbReference type="InterPro" id="IPR008969">
    <property type="entry name" value="CarboxyPept-like_regulatory"/>
</dbReference>
<dbReference type="Pfam" id="PF13715">
    <property type="entry name" value="CarbopepD_reg_2"/>
    <property type="match status" value="1"/>
</dbReference>
<evidence type="ECO:0000256" key="1">
    <source>
        <dbReference type="ARBA" id="ARBA00004571"/>
    </source>
</evidence>
<feature type="domain" description="TonB-dependent receptor plug" evidence="13">
    <location>
        <begin position="131"/>
        <end position="229"/>
    </location>
</feature>
<dbReference type="Gene3D" id="2.40.170.20">
    <property type="entry name" value="TonB-dependent receptor, beta-barrel domain"/>
    <property type="match status" value="1"/>
</dbReference>
<dbReference type="STRING" id="414048.SAMN04489864_102211"/>
<dbReference type="InterPro" id="IPR036942">
    <property type="entry name" value="Beta-barrel_TonB_sf"/>
</dbReference>
<dbReference type="SUPFAM" id="SSF56935">
    <property type="entry name" value="Porins"/>
    <property type="match status" value="1"/>
</dbReference>
<name>A0A1I2URV3_9SPHI</name>
<gene>
    <name evidence="14" type="ORF">SAMN04489864_102211</name>
</gene>
<dbReference type="EMBL" id="FOPP01000002">
    <property type="protein sequence ID" value="SFG77481.1"/>
    <property type="molecule type" value="Genomic_DNA"/>
</dbReference>
<keyword evidence="4" id="KW-0410">Iron transport</keyword>
<protein>
    <submittedName>
        <fullName evidence="14">TonB-linked outer membrane protein, SusC/RagA family</fullName>
    </submittedName>
</protein>
<dbReference type="RefSeq" id="WP_218155017.1">
    <property type="nucleotide sequence ID" value="NZ_FOPP01000002.1"/>
</dbReference>
<organism evidence="14 15">
    <name type="scientific">Pedobacter insulae</name>
    <dbReference type="NCBI Taxonomy" id="414048"/>
    <lineage>
        <taxon>Bacteria</taxon>
        <taxon>Pseudomonadati</taxon>
        <taxon>Bacteroidota</taxon>
        <taxon>Sphingobacteriia</taxon>
        <taxon>Sphingobacteriales</taxon>
        <taxon>Sphingobacteriaceae</taxon>
        <taxon>Pedobacter</taxon>
    </lineage>
</organism>
<dbReference type="NCBIfam" id="TIGR04057">
    <property type="entry name" value="SusC_RagA_signa"/>
    <property type="match status" value="1"/>
</dbReference>
<evidence type="ECO:0000256" key="12">
    <source>
        <dbReference type="SAM" id="SignalP"/>
    </source>
</evidence>
<keyword evidence="9 11" id="KW-0472">Membrane</keyword>
<evidence type="ECO:0000256" key="8">
    <source>
        <dbReference type="ARBA" id="ARBA00023077"/>
    </source>
</evidence>
<evidence type="ECO:0000256" key="3">
    <source>
        <dbReference type="ARBA" id="ARBA00022452"/>
    </source>
</evidence>
<keyword evidence="8" id="KW-0798">TonB box</keyword>
<evidence type="ECO:0000313" key="14">
    <source>
        <dbReference type="EMBL" id="SFG77481.1"/>
    </source>
</evidence>
<dbReference type="Gene3D" id="2.170.130.10">
    <property type="entry name" value="TonB-dependent receptor, plug domain"/>
    <property type="match status" value="1"/>
</dbReference>
<keyword evidence="7" id="KW-0406">Ion transport</keyword>
<evidence type="ECO:0000256" key="4">
    <source>
        <dbReference type="ARBA" id="ARBA00022496"/>
    </source>
</evidence>
<dbReference type="InterPro" id="IPR023996">
    <property type="entry name" value="TonB-dep_OMP_SusC/RagA"/>
</dbReference>
<evidence type="ECO:0000256" key="7">
    <source>
        <dbReference type="ARBA" id="ARBA00023065"/>
    </source>
</evidence>
<keyword evidence="5 11" id="KW-0812">Transmembrane</keyword>
<dbReference type="InterPro" id="IPR037066">
    <property type="entry name" value="Plug_dom_sf"/>
</dbReference>
<dbReference type="Proteomes" id="UP000199666">
    <property type="component" value="Unassembled WGS sequence"/>
</dbReference>
<dbReference type="Pfam" id="PF07715">
    <property type="entry name" value="Plug"/>
    <property type="match status" value="1"/>
</dbReference>
<evidence type="ECO:0000256" key="5">
    <source>
        <dbReference type="ARBA" id="ARBA00022692"/>
    </source>
</evidence>